<dbReference type="PANTHER" id="PTHR42901:SF1">
    <property type="entry name" value="ALCOHOL DEHYDROGENASE"/>
    <property type="match status" value="1"/>
</dbReference>
<dbReference type="AlphaFoldDB" id="G7E5T1"/>
<evidence type="ECO:0000256" key="3">
    <source>
        <dbReference type="RuleBase" id="RU000363"/>
    </source>
</evidence>
<dbReference type="PRINTS" id="PR00081">
    <property type="entry name" value="GDHRDH"/>
</dbReference>
<dbReference type="OrthoDB" id="6251714at2759"/>
<dbReference type="EMBL" id="BABT02000150">
    <property type="protein sequence ID" value="GAA98191.1"/>
    <property type="molecule type" value="Genomic_DNA"/>
</dbReference>
<evidence type="ECO:0000313" key="6">
    <source>
        <dbReference type="Proteomes" id="UP000009131"/>
    </source>
</evidence>
<dbReference type="eggNOG" id="KOG1205">
    <property type="taxonomic scope" value="Eukaryota"/>
</dbReference>
<dbReference type="PRINTS" id="PR00080">
    <property type="entry name" value="SDRFAMILY"/>
</dbReference>
<dbReference type="SUPFAM" id="SSF51735">
    <property type="entry name" value="NAD(P)-binding Rossmann-fold domains"/>
    <property type="match status" value="1"/>
</dbReference>
<keyword evidence="2" id="KW-0560">Oxidoreductase</keyword>
<comment type="caution">
    <text evidence="5">The sequence shown here is derived from an EMBL/GenBank/DDBJ whole genome shotgun (WGS) entry which is preliminary data.</text>
</comment>
<evidence type="ECO:0000256" key="1">
    <source>
        <dbReference type="ARBA" id="ARBA00006484"/>
    </source>
</evidence>
<comment type="similarity">
    <text evidence="1 3">Belongs to the short-chain dehydrogenases/reductases (SDR) family.</text>
</comment>
<reference evidence="5 6" key="2">
    <citation type="journal article" date="2012" name="Open Biol.">
        <title>Characteristics of nucleosomes and linker DNA regions on the genome of the basidiomycete Mixia osmundae revealed by mono- and dinucleosome mapping.</title>
        <authorList>
            <person name="Nishida H."/>
            <person name="Kondo S."/>
            <person name="Matsumoto T."/>
            <person name="Suzuki Y."/>
            <person name="Yoshikawa H."/>
            <person name="Taylor T.D."/>
            <person name="Sugiyama J."/>
        </authorList>
    </citation>
    <scope>NUCLEOTIDE SEQUENCE [LARGE SCALE GENOMIC DNA]</scope>
    <source>
        <strain evidence="6">CBS 9802 / IAM 14324 / JCM 22182 / KY 12970</strain>
    </source>
</reference>
<dbReference type="RefSeq" id="XP_014569286.1">
    <property type="nucleotide sequence ID" value="XM_014713800.1"/>
</dbReference>
<dbReference type="GO" id="GO:0016616">
    <property type="term" value="F:oxidoreductase activity, acting on the CH-OH group of donors, NAD or NADP as acceptor"/>
    <property type="evidence" value="ECO:0007669"/>
    <property type="project" value="UniProtKB-ARBA"/>
</dbReference>
<dbReference type="PANTHER" id="PTHR42901">
    <property type="entry name" value="ALCOHOL DEHYDROGENASE"/>
    <property type="match status" value="1"/>
</dbReference>
<dbReference type="HOGENOM" id="CLU_678078_0_0_1"/>
<accession>G7E5T1</accession>
<proteinExistence type="inferred from homology"/>
<dbReference type="InterPro" id="IPR057326">
    <property type="entry name" value="KR_dom"/>
</dbReference>
<evidence type="ECO:0000259" key="4">
    <source>
        <dbReference type="SMART" id="SM00822"/>
    </source>
</evidence>
<dbReference type="InParanoid" id="G7E5T1"/>
<organism evidence="5 6">
    <name type="scientific">Mixia osmundae (strain CBS 9802 / IAM 14324 / JCM 22182 / KY 12970)</name>
    <dbReference type="NCBI Taxonomy" id="764103"/>
    <lineage>
        <taxon>Eukaryota</taxon>
        <taxon>Fungi</taxon>
        <taxon>Dikarya</taxon>
        <taxon>Basidiomycota</taxon>
        <taxon>Pucciniomycotina</taxon>
        <taxon>Mixiomycetes</taxon>
        <taxon>Mixiales</taxon>
        <taxon>Mixiaceae</taxon>
        <taxon>Mixia</taxon>
    </lineage>
</organism>
<dbReference type="Proteomes" id="UP000009131">
    <property type="component" value="Unassembled WGS sequence"/>
</dbReference>
<dbReference type="STRING" id="764103.G7E5T1"/>
<gene>
    <name evidence="5" type="primary">Mo04874</name>
    <name evidence="5" type="ORF">E5Q_04874</name>
</gene>
<name>G7E5T1_MIXOS</name>
<evidence type="ECO:0000256" key="2">
    <source>
        <dbReference type="ARBA" id="ARBA00023002"/>
    </source>
</evidence>
<dbReference type="InterPro" id="IPR002347">
    <property type="entry name" value="SDR_fam"/>
</dbReference>
<protein>
    <recommendedName>
        <fullName evidence="4">Ketoreductase domain-containing protein</fullName>
    </recommendedName>
</protein>
<sequence>MLFAVRASIYEHAKRLQCTPTYGERPAPICQLTEEHVVGPAAVDLVGKALGDLDMVSVAAASPAIKNAVFTCCRAEWQMRFTCSLPLTAILLARPKTYLTCGDTEQSYDRIPGTDLRCIDLFPIPEYASSRSFSNSTRASMVFNVSRLEGKNVLVTGASAGIGRETARLFAKAGANVILASRRKPVLEELKALIEKESSGVKVEAVELDMTSKASVGSLLDRVKLRPLDILINNAGGVLGTEKVGEIKQEDIEWMISTNVTGLIQLTQAVVLEFKKNNSGHVINIGSVAGREPYAGGSIYCASKHAVRAFTGSLLRELVETPIRVSEIQPGLVETNFSVHRFRGDKAKADAIYADLDPLTPEDIAEEIVWVAARPPHVNIAELFVMPVSQASAGIKYAGGKRFAKP</sequence>
<keyword evidence="6" id="KW-1185">Reference proteome</keyword>
<dbReference type="Gene3D" id="3.40.50.720">
    <property type="entry name" value="NAD(P)-binding Rossmann-like Domain"/>
    <property type="match status" value="1"/>
</dbReference>
<dbReference type="Pfam" id="PF00106">
    <property type="entry name" value="adh_short"/>
    <property type="match status" value="1"/>
</dbReference>
<dbReference type="FunCoup" id="G7E5T1">
    <property type="interactions" value="53"/>
</dbReference>
<reference evidence="5 6" key="1">
    <citation type="journal article" date="2011" name="J. Gen. Appl. Microbiol.">
        <title>Draft genome sequencing of the enigmatic basidiomycete Mixia osmundae.</title>
        <authorList>
            <person name="Nishida H."/>
            <person name="Nagatsuka Y."/>
            <person name="Sugiyama J."/>
        </authorList>
    </citation>
    <scope>NUCLEOTIDE SEQUENCE [LARGE SCALE GENOMIC DNA]</scope>
    <source>
        <strain evidence="6">CBS 9802 / IAM 14324 / JCM 22182 / KY 12970</strain>
    </source>
</reference>
<feature type="domain" description="Ketoreductase" evidence="4">
    <location>
        <begin position="151"/>
        <end position="336"/>
    </location>
</feature>
<dbReference type="InterPro" id="IPR036291">
    <property type="entry name" value="NAD(P)-bd_dom_sf"/>
</dbReference>
<evidence type="ECO:0000313" key="5">
    <source>
        <dbReference type="EMBL" id="GAA98191.1"/>
    </source>
</evidence>
<dbReference type="SMART" id="SM00822">
    <property type="entry name" value="PKS_KR"/>
    <property type="match status" value="1"/>
</dbReference>
<dbReference type="FunFam" id="3.40.50.720:FF:000047">
    <property type="entry name" value="NADP-dependent L-serine/L-allo-threonine dehydrogenase"/>
    <property type="match status" value="1"/>
</dbReference>